<dbReference type="OrthoDB" id="2487623at2759"/>
<name>A0A8H4A4Q4_GIGMA</name>
<accession>A0A8H4A4Q4</accession>
<feature type="compositionally biased region" description="Acidic residues" evidence="1">
    <location>
        <begin position="122"/>
        <end position="136"/>
    </location>
</feature>
<gene>
    <name evidence="2" type="ORF">F8M41_005368</name>
</gene>
<proteinExistence type="predicted"/>
<dbReference type="AlphaFoldDB" id="A0A8H4A4Q4"/>
<evidence type="ECO:0000313" key="3">
    <source>
        <dbReference type="Proteomes" id="UP000439903"/>
    </source>
</evidence>
<reference evidence="2 3" key="1">
    <citation type="journal article" date="2019" name="Environ. Microbiol.">
        <title>At the nexus of three kingdoms: the genome of the mycorrhizal fungus Gigaspora margarita provides insights into plant, endobacterial and fungal interactions.</title>
        <authorList>
            <person name="Venice F."/>
            <person name="Ghignone S."/>
            <person name="Salvioli di Fossalunga A."/>
            <person name="Amselem J."/>
            <person name="Novero M."/>
            <person name="Xianan X."/>
            <person name="Sedzielewska Toro K."/>
            <person name="Morin E."/>
            <person name="Lipzen A."/>
            <person name="Grigoriev I.V."/>
            <person name="Henrissat B."/>
            <person name="Martin F.M."/>
            <person name="Bonfante P."/>
        </authorList>
    </citation>
    <scope>NUCLEOTIDE SEQUENCE [LARGE SCALE GENOMIC DNA]</scope>
    <source>
        <strain evidence="2 3">BEG34</strain>
    </source>
</reference>
<comment type="caution">
    <text evidence="2">The sequence shown here is derived from an EMBL/GenBank/DDBJ whole genome shotgun (WGS) entry which is preliminary data.</text>
</comment>
<keyword evidence="3" id="KW-1185">Reference proteome</keyword>
<organism evidence="2 3">
    <name type="scientific">Gigaspora margarita</name>
    <dbReference type="NCBI Taxonomy" id="4874"/>
    <lineage>
        <taxon>Eukaryota</taxon>
        <taxon>Fungi</taxon>
        <taxon>Fungi incertae sedis</taxon>
        <taxon>Mucoromycota</taxon>
        <taxon>Glomeromycotina</taxon>
        <taxon>Glomeromycetes</taxon>
        <taxon>Diversisporales</taxon>
        <taxon>Gigasporaceae</taxon>
        <taxon>Gigaspora</taxon>
    </lineage>
</organism>
<dbReference type="EMBL" id="WTPW01001506">
    <property type="protein sequence ID" value="KAF0431630.1"/>
    <property type="molecule type" value="Genomic_DNA"/>
</dbReference>
<feature type="region of interest" description="Disordered" evidence="1">
    <location>
        <begin position="105"/>
        <end position="146"/>
    </location>
</feature>
<sequence length="146" mass="16850">MNNIPLGEKSTARSKHGWISAKMQKFLKIDARAERRTWSALCLVNQLLSKCLVTLESLVTAKASPNFFKTMNLSYYSTFYKRVKGDENAIYKIDLDDSELNELENENTENININENDKSENDESETSEDENYEDENEGKNNKSFVF</sequence>
<evidence type="ECO:0000256" key="1">
    <source>
        <dbReference type="SAM" id="MobiDB-lite"/>
    </source>
</evidence>
<dbReference type="Proteomes" id="UP000439903">
    <property type="component" value="Unassembled WGS sequence"/>
</dbReference>
<evidence type="ECO:0000313" key="2">
    <source>
        <dbReference type="EMBL" id="KAF0431630.1"/>
    </source>
</evidence>
<protein>
    <submittedName>
        <fullName evidence="2">Uncharacterized protein</fullName>
    </submittedName>
</protein>